<evidence type="ECO:0000313" key="2">
    <source>
        <dbReference type="Proteomes" id="UP000439986"/>
    </source>
</evidence>
<proteinExistence type="predicted"/>
<dbReference type="AlphaFoldDB" id="A0A844CX54"/>
<sequence length="102" mass="10749">MNSRATTASAAAMHQIEALSEVADQAQVAASWTNDRLAPIMAAIKELAKVEKLTHGQLSLRVNLISKLAAIGEMAADEMAADFEATADTAKQKLASLQRGAQ</sequence>
<organism evidence="1 2">
    <name type="scientific">Duganella aquatilis</name>
    <dbReference type="NCBI Taxonomy" id="2666082"/>
    <lineage>
        <taxon>Bacteria</taxon>
        <taxon>Pseudomonadati</taxon>
        <taxon>Pseudomonadota</taxon>
        <taxon>Betaproteobacteria</taxon>
        <taxon>Burkholderiales</taxon>
        <taxon>Oxalobacteraceae</taxon>
        <taxon>Telluria group</taxon>
        <taxon>Duganella</taxon>
    </lineage>
</organism>
<comment type="caution">
    <text evidence="1">The sequence shown here is derived from an EMBL/GenBank/DDBJ whole genome shotgun (WGS) entry which is preliminary data.</text>
</comment>
<evidence type="ECO:0000313" key="1">
    <source>
        <dbReference type="EMBL" id="MRW85377.1"/>
    </source>
</evidence>
<gene>
    <name evidence="1" type="ORF">GJ698_14925</name>
</gene>
<accession>A0A844CX54</accession>
<name>A0A844CX54_9BURK</name>
<dbReference type="RefSeq" id="WP_154358418.1">
    <property type="nucleotide sequence ID" value="NZ_WKJL01000010.1"/>
</dbReference>
<dbReference type="Proteomes" id="UP000439986">
    <property type="component" value="Unassembled WGS sequence"/>
</dbReference>
<dbReference type="EMBL" id="WKJL01000010">
    <property type="protein sequence ID" value="MRW85377.1"/>
    <property type="molecule type" value="Genomic_DNA"/>
</dbReference>
<keyword evidence="2" id="KW-1185">Reference proteome</keyword>
<protein>
    <submittedName>
        <fullName evidence="1">Uncharacterized protein</fullName>
    </submittedName>
</protein>
<reference evidence="1 2" key="1">
    <citation type="submission" date="2019-11" db="EMBL/GenBank/DDBJ databases">
        <title>Novel species isolated from a subtropical stream in China.</title>
        <authorList>
            <person name="Lu H."/>
        </authorList>
    </citation>
    <scope>NUCLEOTIDE SEQUENCE [LARGE SCALE GENOMIC DNA]</scope>
    <source>
        <strain evidence="1 2">FT26W</strain>
    </source>
</reference>